<feature type="transmembrane region" description="Helical" evidence="6">
    <location>
        <begin position="370"/>
        <end position="389"/>
    </location>
</feature>
<keyword evidence="6" id="KW-0406">Ion transport</keyword>
<dbReference type="NCBIfam" id="TIGR00773">
    <property type="entry name" value="NhaA"/>
    <property type="match status" value="1"/>
</dbReference>
<dbReference type="GO" id="GO:0006885">
    <property type="term" value="P:regulation of pH"/>
    <property type="evidence" value="ECO:0007669"/>
    <property type="project" value="UniProtKB-UniRule"/>
</dbReference>
<evidence type="ECO:0000256" key="4">
    <source>
        <dbReference type="ARBA" id="ARBA00022989"/>
    </source>
</evidence>
<comment type="caution">
    <text evidence="7">The sequence shown here is derived from an EMBL/GenBank/DDBJ whole genome shotgun (WGS) entry which is preliminary data.</text>
</comment>
<dbReference type="AlphaFoldDB" id="A0A560FT49"/>
<protein>
    <recommendedName>
        <fullName evidence="6">Na(+)/H(+) antiporter NhaA</fullName>
    </recommendedName>
    <alternativeName>
        <fullName evidence="6">Sodium/proton antiporter NhaA</fullName>
    </alternativeName>
</protein>
<comment type="subcellular location">
    <subcellularLocation>
        <location evidence="1">Cell inner membrane</location>
        <topology evidence="1">Multi-pass membrane protein</topology>
    </subcellularLocation>
    <subcellularLocation>
        <location evidence="6">Cell membrane</location>
        <topology evidence="6">Multi-pass membrane protein</topology>
    </subcellularLocation>
</comment>
<accession>A0A560FT49</accession>
<keyword evidence="6" id="KW-0813">Transport</keyword>
<keyword evidence="5 6" id="KW-0472">Membrane</keyword>
<feature type="transmembrane region" description="Helical" evidence="6">
    <location>
        <begin position="98"/>
        <end position="118"/>
    </location>
</feature>
<dbReference type="HAMAP" id="MF_01844">
    <property type="entry name" value="NhaA"/>
    <property type="match status" value="1"/>
</dbReference>
<dbReference type="EMBL" id="VITN01000001">
    <property type="protein sequence ID" value="TWB24783.1"/>
    <property type="molecule type" value="Genomic_DNA"/>
</dbReference>
<evidence type="ECO:0000256" key="5">
    <source>
        <dbReference type="ARBA" id="ARBA00023136"/>
    </source>
</evidence>
<dbReference type="RefSeq" id="WP_145748355.1">
    <property type="nucleotide sequence ID" value="NZ_VITN01000001.1"/>
</dbReference>
<dbReference type="Proteomes" id="UP000319859">
    <property type="component" value="Unassembled WGS sequence"/>
</dbReference>
<reference evidence="7 8" key="1">
    <citation type="submission" date="2019-06" db="EMBL/GenBank/DDBJ databases">
        <title>Genomic Encyclopedia of Type Strains, Phase IV (KMG-V): Genome sequencing to study the core and pangenomes of soil and plant-associated prokaryotes.</title>
        <authorList>
            <person name="Whitman W."/>
        </authorList>
    </citation>
    <scope>NUCLEOTIDE SEQUENCE [LARGE SCALE GENOMIC DNA]</scope>
    <source>
        <strain evidence="7 8">BR 11880</strain>
    </source>
</reference>
<dbReference type="NCBIfam" id="NF007111">
    <property type="entry name" value="PRK09560.1"/>
    <property type="match status" value="1"/>
</dbReference>
<keyword evidence="6" id="KW-0915">Sodium</keyword>
<dbReference type="PANTHER" id="PTHR30341">
    <property type="entry name" value="SODIUM ION/PROTON ANTIPORTER NHAA-RELATED"/>
    <property type="match status" value="1"/>
</dbReference>
<dbReference type="NCBIfam" id="NF007112">
    <property type="entry name" value="PRK09561.1"/>
    <property type="match status" value="1"/>
</dbReference>
<keyword evidence="4 6" id="KW-1133">Transmembrane helix</keyword>
<proteinExistence type="inferred from homology"/>
<comment type="similarity">
    <text evidence="6">Belongs to the NhaA Na(+)/H(+) (TC 2.A.33) antiporter family.</text>
</comment>
<organism evidence="7 8">
    <name type="scientific">Nitrospirillum amazonense</name>
    <dbReference type="NCBI Taxonomy" id="28077"/>
    <lineage>
        <taxon>Bacteria</taxon>
        <taxon>Pseudomonadati</taxon>
        <taxon>Pseudomonadota</taxon>
        <taxon>Alphaproteobacteria</taxon>
        <taxon>Rhodospirillales</taxon>
        <taxon>Azospirillaceae</taxon>
        <taxon>Nitrospirillum</taxon>
    </lineage>
</organism>
<dbReference type="Pfam" id="PF06965">
    <property type="entry name" value="Na_H_antiport_1"/>
    <property type="match status" value="1"/>
</dbReference>
<keyword evidence="3 6" id="KW-0812">Transmembrane</keyword>
<dbReference type="GO" id="GO:0005886">
    <property type="term" value="C:plasma membrane"/>
    <property type="evidence" value="ECO:0007669"/>
    <property type="project" value="UniProtKB-SubCell"/>
</dbReference>
<feature type="transmembrane region" description="Helical" evidence="6">
    <location>
        <begin position="213"/>
        <end position="239"/>
    </location>
</feature>
<dbReference type="Gene3D" id="1.20.1530.10">
    <property type="entry name" value="Na+/H+ antiporter like domain"/>
    <property type="match status" value="1"/>
</dbReference>
<dbReference type="GO" id="GO:0015385">
    <property type="term" value="F:sodium:proton antiporter activity"/>
    <property type="evidence" value="ECO:0007669"/>
    <property type="project" value="UniProtKB-UniRule"/>
</dbReference>
<feature type="transmembrane region" description="Helical" evidence="6">
    <location>
        <begin position="185"/>
        <end position="201"/>
    </location>
</feature>
<sequence length="399" mass="41811">MIQSLVRRIHYRVEHFLALDNWGEILLLALSLAGLAVANSSLASAYFHALHAPLGIGPATLSVEQWVNDLLMALFFLLVGLEIKREMVGGDLSSPSQIALPGIAALGGVLFPVLIYVALNRGHADALAGWATPAATDIAFALAALSAFGRGLPRSAFLFLSSLAIFDDLAAILIIALFYSGGLSWPDLGLATLALAALVGMNRLRVRRLTPYLVVGLALWVAVLRSGIHATMAGVLLALTIPLGSEEEEAAGRSPLHRLESALHPLVYFGVLPLFGFANAGVSFQGLDWSSLLDSVPLGIALGLFLGKQLGVFAFTLGAVRLGLAQLPAQVDWGTLYGIAMLCGIGFTMSLFIAGLAFPDTGLTGEAKLGVFSGSLISALGGGLWLAVARRKAYTSGTR</sequence>
<feature type="transmembrane region" description="Helical" evidence="6">
    <location>
        <begin position="336"/>
        <end position="358"/>
    </location>
</feature>
<feature type="transmembrane region" description="Helical" evidence="6">
    <location>
        <begin position="298"/>
        <end position="324"/>
    </location>
</feature>
<dbReference type="InterPro" id="IPR004670">
    <property type="entry name" value="NhaA"/>
</dbReference>
<name>A0A560FT49_9PROT</name>
<evidence type="ECO:0000256" key="1">
    <source>
        <dbReference type="ARBA" id="ARBA00004429"/>
    </source>
</evidence>
<keyword evidence="6" id="KW-0050">Antiport</keyword>
<feature type="transmembrane region" description="Helical" evidence="6">
    <location>
        <begin position="21"/>
        <end position="46"/>
    </location>
</feature>
<dbReference type="PANTHER" id="PTHR30341:SF0">
    <property type="entry name" value="NA(+)_H(+) ANTIPORTER NHAA"/>
    <property type="match status" value="1"/>
</dbReference>
<keyword evidence="6" id="KW-0739">Sodium transport</keyword>
<feature type="transmembrane region" description="Helical" evidence="6">
    <location>
        <begin position="130"/>
        <end position="149"/>
    </location>
</feature>
<comment type="function">
    <text evidence="6">Na(+)/H(+) antiporter that extrudes sodium in exchange for external protons.</text>
</comment>
<dbReference type="InterPro" id="IPR023171">
    <property type="entry name" value="Na/H_antiporter_dom_sf"/>
</dbReference>
<evidence type="ECO:0000313" key="8">
    <source>
        <dbReference type="Proteomes" id="UP000319859"/>
    </source>
</evidence>
<evidence type="ECO:0000313" key="7">
    <source>
        <dbReference type="EMBL" id="TWB24783.1"/>
    </source>
</evidence>
<gene>
    <name evidence="6" type="primary">nhaA</name>
    <name evidence="7" type="ORF">FBZ89_101409</name>
</gene>
<comment type="caution">
    <text evidence="6">Lacks conserved residue(s) required for the propagation of feature annotation.</text>
</comment>
<evidence type="ECO:0000256" key="2">
    <source>
        <dbReference type="ARBA" id="ARBA00022475"/>
    </source>
</evidence>
<evidence type="ECO:0000256" key="6">
    <source>
        <dbReference type="HAMAP-Rule" id="MF_01844"/>
    </source>
</evidence>
<comment type="catalytic activity">
    <reaction evidence="6">
        <text>Na(+)(in) + 2 H(+)(out) = Na(+)(out) + 2 H(+)(in)</text>
        <dbReference type="Rhea" id="RHEA:29251"/>
        <dbReference type="ChEBI" id="CHEBI:15378"/>
        <dbReference type="ChEBI" id="CHEBI:29101"/>
    </reaction>
</comment>
<keyword evidence="2 6" id="KW-1003">Cell membrane</keyword>
<evidence type="ECO:0000256" key="3">
    <source>
        <dbReference type="ARBA" id="ARBA00022692"/>
    </source>
</evidence>
<dbReference type="OrthoDB" id="9808135at2"/>